<reference evidence="4 5" key="1">
    <citation type="submission" date="2020-05" db="EMBL/GenBank/DDBJ databases">
        <title>Aquirufa sp. strain 15G-AUS-rot a new Aquirufa species.</title>
        <authorList>
            <person name="Pitt A."/>
            <person name="Hahn M.W."/>
        </authorList>
    </citation>
    <scope>NUCLEOTIDE SEQUENCE [LARGE SCALE GENOMIC DNA]</scope>
    <source>
        <strain evidence="4 5">15G-AUS-rot</strain>
    </source>
</reference>
<protein>
    <submittedName>
        <fullName evidence="4">Peptidylprolyl isomerase</fullName>
    </submittedName>
</protein>
<dbReference type="KEGG" id="aqg:HRU87_03500"/>
<organism evidence="4 5">
    <name type="scientific">Aquiluna borgnonia</name>
    <dbReference type="NCBI Taxonomy" id="2499157"/>
    <lineage>
        <taxon>Bacteria</taxon>
        <taxon>Bacillati</taxon>
        <taxon>Actinomycetota</taxon>
        <taxon>Actinomycetes</taxon>
        <taxon>Micrococcales</taxon>
        <taxon>Microbacteriaceae</taxon>
        <taxon>Luna cluster</taxon>
        <taxon>Luna-1 subcluster</taxon>
        <taxon>Aquiluna</taxon>
    </lineage>
</organism>
<keyword evidence="5" id="KW-1185">Reference proteome</keyword>
<name>A0A7D4UDS6_9MICO</name>
<accession>A0A7D4UDS6</accession>
<evidence type="ECO:0000256" key="1">
    <source>
        <dbReference type="ARBA" id="ARBA00002388"/>
    </source>
</evidence>
<dbReference type="Gene3D" id="2.40.100.10">
    <property type="entry name" value="Cyclophilin-like"/>
    <property type="match status" value="1"/>
</dbReference>
<dbReference type="PROSITE" id="PS50072">
    <property type="entry name" value="CSA_PPIASE_2"/>
    <property type="match status" value="1"/>
</dbReference>
<evidence type="ECO:0000256" key="2">
    <source>
        <dbReference type="SAM" id="Phobius"/>
    </source>
</evidence>
<keyword evidence="2" id="KW-1133">Transmembrane helix</keyword>
<keyword evidence="2" id="KW-0472">Membrane</keyword>
<dbReference type="InterPro" id="IPR002130">
    <property type="entry name" value="Cyclophilin-type_PPIase_dom"/>
</dbReference>
<evidence type="ECO:0000313" key="4">
    <source>
        <dbReference type="EMBL" id="QKJ25954.1"/>
    </source>
</evidence>
<dbReference type="InterPro" id="IPR029000">
    <property type="entry name" value="Cyclophilin-like_dom_sf"/>
</dbReference>
<dbReference type="InterPro" id="IPR044666">
    <property type="entry name" value="Cyclophilin_A-like"/>
</dbReference>
<feature type="transmembrane region" description="Helical" evidence="2">
    <location>
        <begin position="30"/>
        <end position="52"/>
    </location>
</feature>
<proteinExistence type="predicted"/>
<dbReference type="CDD" id="cd00317">
    <property type="entry name" value="cyclophilin"/>
    <property type="match status" value="1"/>
</dbReference>
<keyword evidence="2" id="KW-0812">Transmembrane</keyword>
<evidence type="ECO:0000313" key="5">
    <source>
        <dbReference type="Proteomes" id="UP000501003"/>
    </source>
</evidence>
<gene>
    <name evidence="4" type="ORF">HRU87_03500</name>
</gene>
<sequence>MGNTDKLANYQAKQNLKNERELVRKKDNRLALLVGAGALALAFLGQLAYFGIGPGSAPAEEVVAEEVVEESESMVPDPALAENRTWNGSLNLNDQPLGLELFGDLAPQASANFISLAQAGYFESLNCHRLTTEGIFVLQCGDPSGDGTGGPGYSFGPIENAPADDIYPAGTLAMARRGGDAASMGSQFFIVYKDSQIPSDAAGGYTVFGRITSNLEAVTAIAAAGTADDGSDGSPLNAVSLSGISVE</sequence>
<dbReference type="AlphaFoldDB" id="A0A7D4UDS6"/>
<evidence type="ECO:0000259" key="3">
    <source>
        <dbReference type="PROSITE" id="PS50072"/>
    </source>
</evidence>
<dbReference type="EMBL" id="CP054056">
    <property type="protein sequence ID" value="QKJ25954.1"/>
    <property type="molecule type" value="Genomic_DNA"/>
</dbReference>
<feature type="domain" description="PPIase cyclophilin-type" evidence="3">
    <location>
        <begin position="97"/>
        <end position="246"/>
    </location>
</feature>
<dbReference type="SUPFAM" id="SSF50891">
    <property type="entry name" value="Cyclophilin-like"/>
    <property type="match status" value="1"/>
</dbReference>
<comment type="function">
    <text evidence="1">PPIases accelerate the folding of proteins. It catalyzes the cis-trans isomerization of proline imidic peptide bonds in oligopeptides.</text>
</comment>
<dbReference type="PANTHER" id="PTHR45625:SF3">
    <property type="entry name" value="PEPTIDYL-PROLYL CIS-TRANS ISOMERASE B-RELATED"/>
    <property type="match status" value="1"/>
</dbReference>
<dbReference type="Proteomes" id="UP000501003">
    <property type="component" value="Chromosome"/>
</dbReference>
<dbReference type="GO" id="GO:0003755">
    <property type="term" value="F:peptidyl-prolyl cis-trans isomerase activity"/>
    <property type="evidence" value="ECO:0007669"/>
    <property type="project" value="InterPro"/>
</dbReference>
<dbReference type="PANTHER" id="PTHR45625">
    <property type="entry name" value="PEPTIDYL-PROLYL CIS-TRANS ISOMERASE-RELATED"/>
    <property type="match status" value="1"/>
</dbReference>
<keyword evidence="4" id="KW-0413">Isomerase</keyword>
<dbReference type="Pfam" id="PF00160">
    <property type="entry name" value="Pro_isomerase"/>
    <property type="match status" value="1"/>
</dbReference>